<keyword evidence="3" id="KW-1185">Reference proteome</keyword>
<reference evidence="2 3" key="1">
    <citation type="submission" date="2016-10" db="EMBL/GenBank/DDBJ databases">
        <authorList>
            <person name="Varghese N."/>
            <person name="Submissions S."/>
        </authorList>
    </citation>
    <scope>NUCLEOTIDE SEQUENCE [LARGE SCALE GENOMIC DNA]</scope>
    <source>
        <strain evidence="2 3">CGMCC 1.6853</strain>
    </source>
</reference>
<dbReference type="InterPro" id="IPR001387">
    <property type="entry name" value="Cro/C1-type_HTH"/>
</dbReference>
<accession>A0A1G5IVC4</accession>
<dbReference type="InterPro" id="IPR039060">
    <property type="entry name" value="Antitox_HigA"/>
</dbReference>
<evidence type="ECO:0000259" key="1">
    <source>
        <dbReference type="PROSITE" id="PS50943"/>
    </source>
</evidence>
<dbReference type="SUPFAM" id="SSF47413">
    <property type="entry name" value="lambda repressor-like DNA-binding domains"/>
    <property type="match status" value="1"/>
</dbReference>
<dbReference type="Proteomes" id="UP000183031">
    <property type="component" value="Unassembled WGS sequence"/>
</dbReference>
<feature type="domain" description="HTH cro/C1-type" evidence="1">
    <location>
        <begin position="82"/>
        <end position="135"/>
    </location>
</feature>
<proteinExistence type="predicted"/>
<evidence type="ECO:0000313" key="3">
    <source>
        <dbReference type="Proteomes" id="UP000183031"/>
    </source>
</evidence>
<dbReference type="EMBL" id="FMUT01000006">
    <property type="protein sequence ID" value="SCY79388.1"/>
    <property type="molecule type" value="Genomic_DNA"/>
</dbReference>
<organism evidence="2 3">
    <name type="scientific">Serratia nematodiphila</name>
    <dbReference type="NCBI Taxonomy" id="458197"/>
    <lineage>
        <taxon>Bacteria</taxon>
        <taxon>Pseudomonadati</taxon>
        <taxon>Pseudomonadota</taxon>
        <taxon>Gammaproteobacteria</taxon>
        <taxon>Enterobacterales</taxon>
        <taxon>Yersiniaceae</taxon>
        <taxon>Serratia</taxon>
    </lineage>
</organism>
<name>A0A1G5IVC4_9GAMM</name>
<comment type="caution">
    <text evidence="2">The sequence shown here is derived from an EMBL/GenBank/DDBJ whole genome shotgun (WGS) entry which is preliminary data.</text>
</comment>
<dbReference type="Pfam" id="PF01381">
    <property type="entry name" value="HTH_3"/>
    <property type="match status" value="1"/>
</dbReference>
<dbReference type="SMART" id="SM00530">
    <property type="entry name" value="HTH_XRE"/>
    <property type="match status" value="1"/>
</dbReference>
<sequence>MITDAIKAADALLRAVPLLQGSRAQQDYREALELVEYLLENDERHPLIDMLAKKIAEYEDNSAEFTAFNQRITQLPQGVAALRVLMEQHQLSQSDFEHEIGKKSLVNQILNGKRSLTIPHIMALAKRFNLPPALFLPEAD</sequence>
<gene>
    <name evidence="2" type="ORF">SAMN02927935_02442</name>
</gene>
<dbReference type="CDD" id="cd00093">
    <property type="entry name" value="HTH_XRE"/>
    <property type="match status" value="1"/>
</dbReference>
<protein>
    <submittedName>
        <fullName evidence="2">HTH-type transcriptional regulator / antitoxin HigA</fullName>
    </submittedName>
</protein>
<dbReference type="PANTHER" id="PTHR40455">
    <property type="entry name" value="ANTITOXIN HIGA"/>
    <property type="match status" value="1"/>
</dbReference>
<dbReference type="RefSeq" id="WP_033632013.1">
    <property type="nucleotide sequence ID" value="NZ_CBCSIN010000004.1"/>
</dbReference>
<dbReference type="InterPro" id="IPR010982">
    <property type="entry name" value="Lambda_DNA-bd_dom_sf"/>
</dbReference>
<dbReference type="PROSITE" id="PS50943">
    <property type="entry name" value="HTH_CROC1"/>
    <property type="match status" value="1"/>
</dbReference>
<dbReference type="PANTHER" id="PTHR40455:SF1">
    <property type="entry name" value="ANTITOXIN HIGA"/>
    <property type="match status" value="1"/>
</dbReference>
<dbReference type="Gene3D" id="1.10.260.40">
    <property type="entry name" value="lambda repressor-like DNA-binding domains"/>
    <property type="match status" value="1"/>
</dbReference>
<evidence type="ECO:0000313" key="2">
    <source>
        <dbReference type="EMBL" id="SCY79388.1"/>
    </source>
</evidence>